<dbReference type="InterPro" id="IPR001950">
    <property type="entry name" value="SUI1"/>
</dbReference>
<dbReference type="NCBIfam" id="TIGR01160">
    <property type="entry name" value="SUI1_MOF2"/>
    <property type="match status" value="1"/>
</dbReference>
<protein>
    <recommendedName>
        <fullName evidence="5">SUI1 domain-containing protein</fullName>
    </recommendedName>
</protein>
<dbReference type="PROSITE" id="PS50296">
    <property type="entry name" value="SUI1"/>
    <property type="match status" value="2"/>
</dbReference>
<dbReference type="Proteomes" id="UP000326939">
    <property type="component" value="Chromosome 7"/>
</dbReference>
<feature type="domain" description="SUI1" evidence="5">
    <location>
        <begin position="31"/>
        <end position="101"/>
    </location>
</feature>
<proteinExistence type="inferred from homology"/>
<evidence type="ECO:0000313" key="7">
    <source>
        <dbReference type="Proteomes" id="UP000326939"/>
    </source>
</evidence>
<evidence type="ECO:0000259" key="5">
    <source>
        <dbReference type="PROSITE" id="PS50296"/>
    </source>
</evidence>
<gene>
    <name evidence="6" type="ORF">DKX38_011786</name>
</gene>
<dbReference type="Gene3D" id="3.30.780.10">
    <property type="entry name" value="SUI1-like domain"/>
    <property type="match status" value="3"/>
</dbReference>
<evidence type="ECO:0000313" key="6">
    <source>
        <dbReference type="EMBL" id="KAB5548380.1"/>
    </source>
</evidence>
<comment type="caution">
    <text evidence="6">The sequence shown here is derived from an EMBL/GenBank/DDBJ whole genome shotgun (WGS) entry which is preliminary data.</text>
</comment>
<dbReference type="CDD" id="cd11566">
    <property type="entry name" value="eIF1_SUI1"/>
    <property type="match status" value="2"/>
</dbReference>
<dbReference type="AlphaFoldDB" id="A0A5N5LZY1"/>
<dbReference type="InterPro" id="IPR036877">
    <property type="entry name" value="SUI1_dom_sf"/>
</dbReference>
<evidence type="ECO:0000256" key="4">
    <source>
        <dbReference type="ARBA" id="ARBA00022917"/>
    </source>
</evidence>
<dbReference type="FunFam" id="3.30.780.10:FF:000001">
    <property type="entry name" value="Eukaryotic translation initiation factor SUI1"/>
    <property type="match status" value="1"/>
</dbReference>
<name>A0A5N5LZY1_9ROSI</name>
<organism evidence="6 7">
    <name type="scientific">Salix brachista</name>
    <dbReference type="NCBI Taxonomy" id="2182728"/>
    <lineage>
        <taxon>Eukaryota</taxon>
        <taxon>Viridiplantae</taxon>
        <taxon>Streptophyta</taxon>
        <taxon>Embryophyta</taxon>
        <taxon>Tracheophyta</taxon>
        <taxon>Spermatophyta</taxon>
        <taxon>Magnoliopsida</taxon>
        <taxon>eudicotyledons</taxon>
        <taxon>Gunneridae</taxon>
        <taxon>Pentapetalae</taxon>
        <taxon>rosids</taxon>
        <taxon>fabids</taxon>
        <taxon>Malpighiales</taxon>
        <taxon>Salicaceae</taxon>
        <taxon>Saliceae</taxon>
        <taxon>Salix</taxon>
    </lineage>
</organism>
<evidence type="ECO:0000256" key="1">
    <source>
        <dbReference type="ARBA" id="ARBA00003130"/>
    </source>
</evidence>
<dbReference type="EMBL" id="VDCV01000007">
    <property type="protein sequence ID" value="KAB5548380.1"/>
    <property type="molecule type" value="Genomic_DNA"/>
</dbReference>
<feature type="domain" description="SUI1" evidence="5">
    <location>
        <begin position="134"/>
        <end position="248"/>
    </location>
</feature>
<keyword evidence="3" id="KW-0810">Translation regulation</keyword>
<accession>A0A5N5LZY1</accession>
<dbReference type="PANTHER" id="PTHR10388">
    <property type="entry name" value="EUKARYOTIC TRANSLATION INITIATION FACTOR SUI1"/>
    <property type="match status" value="1"/>
</dbReference>
<evidence type="ECO:0000256" key="3">
    <source>
        <dbReference type="ARBA" id="ARBA00022845"/>
    </source>
</evidence>
<dbReference type="GO" id="GO:0003743">
    <property type="term" value="F:translation initiation factor activity"/>
    <property type="evidence" value="ECO:0007669"/>
    <property type="project" value="InterPro"/>
</dbReference>
<keyword evidence="7" id="KW-1185">Reference proteome</keyword>
<comment type="function">
    <text evidence="1">Probably involved in translation.</text>
</comment>
<evidence type="ECO:0000256" key="2">
    <source>
        <dbReference type="ARBA" id="ARBA00005422"/>
    </source>
</evidence>
<keyword evidence="4" id="KW-0648">Protein biosynthesis</keyword>
<reference evidence="7" key="1">
    <citation type="journal article" date="2019" name="Gigascience">
        <title>De novo genome assembly of the endangered Acer yangbiense, a plant species with extremely small populations endemic to Yunnan Province, China.</title>
        <authorList>
            <person name="Yang J."/>
            <person name="Wariss H.M."/>
            <person name="Tao L."/>
            <person name="Zhang R."/>
            <person name="Yun Q."/>
            <person name="Hollingsworth P."/>
            <person name="Dao Z."/>
            <person name="Luo G."/>
            <person name="Guo H."/>
            <person name="Ma Y."/>
            <person name="Sun W."/>
        </authorList>
    </citation>
    <scope>NUCLEOTIDE SEQUENCE [LARGE SCALE GENOMIC DNA]</scope>
    <source>
        <strain evidence="7">cv. br00</strain>
    </source>
</reference>
<dbReference type="Pfam" id="PF01253">
    <property type="entry name" value="SUI1"/>
    <property type="match status" value="2"/>
</dbReference>
<dbReference type="InterPro" id="IPR005874">
    <property type="entry name" value="SUI1_euk"/>
</dbReference>
<sequence length="260" mass="29165">MSEFDNAIPTAFDPFAEANVEDSSAGTKDYVHVRVQQRNGRKSLTTVQGLKKEYSYNKILKDLKKEFCCNGTVVQDPELGQVIQLQGDQRKNVSTFLVQNLSFMSEFDNAIPTAFDPFAEANAEDSGAGTKDYVHVRVQQRNGRKSLTTVQGLKKDYSYNKILKDLKKEFCCNGTVVQDPELGQMIFFPSIPPKPLRNFHHYSLLVDSVSGPQRMNACSMDLRISSGMVIQLQGDQRKNVSSFLVQAGIVKKENIKIHGF</sequence>
<comment type="similarity">
    <text evidence="2">Belongs to the SUI1 family.</text>
</comment>
<dbReference type="GO" id="GO:0003729">
    <property type="term" value="F:mRNA binding"/>
    <property type="evidence" value="ECO:0007669"/>
    <property type="project" value="UniProtKB-ARBA"/>
</dbReference>
<dbReference type="SUPFAM" id="SSF55159">
    <property type="entry name" value="eIF1-like"/>
    <property type="match status" value="3"/>
</dbReference>
<dbReference type="GO" id="GO:0006417">
    <property type="term" value="P:regulation of translation"/>
    <property type="evidence" value="ECO:0007669"/>
    <property type="project" value="UniProtKB-KW"/>
</dbReference>